<accession>A0A0K2UWQ7</accession>
<dbReference type="EMBL" id="HACA01024775">
    <property type="protein sequence ID" value="CDW42136.1"/>
    <property type="molecule type" value="Transcribed_RNA"/>
</dbReference>
<sequence length="178" mass="19200">MQCVKFMCGATCNTLAFSPFFFPSIAPAPSVHTPMQFSQNSPFSFSLLSSFSKMSSPVHVPSSGEQNSMSSFSFPSKLYLTKTSSWAELDISVDSSSCKAYFPPFILSTSWHIMSWAMSVMRQAIVPFDSGTDSSSRANLSPCMAQLTAIAAGLIKVSPIVCGFLACAIKYATSYEAL</sequence>
<dbReference type="AlphaFoldDB" id="A0A0K2UWQ7"/>
<name>A0A0K2UWQ7_LEPSM</name>
<protein>
    <submittedName>
        <fullName evidence="1">Uncharacterized protein</fullName>
    </submittedName>
</protein>
<evidence type="ECO:0000313" key="1">
    <source>
        <dbReference type="EMBL" id="CDW42136.1"/>
    </source>
</evidence>
<proteinExistence type="predicted"/>
<reference evidence="1" key="1">
    <citation type="submission" date="2014-05" db="EMBL/GenBank/DDBJ databases">
        <authorList>
            <person name="Chronopoulou M."/>
        </authorList>
    </citation>
    <scope>NUCLEOTIDE SEQUENCE</scope>
    <source>
        <tissue evidence="1">Whole organism</tissue>
    </source>
</reference>
<organism evidence="1">
    <name type="scientific">Lepeophtheirus salmonis</name>
    <name type="common">Salmon louse</name>
    <name type="synonym">Caligus salmonis</name>
    <dbReference type="NCBI Taxonomy" id="72036"/>
    <lineage>
        <taxon>Eukaryota</taxon>
        <taxon>Metazoa</taxon>
        <taxon>Ecdysozoa</taxon>
        <taxon>Arthropoda</taxon>
        <taxon>Crustacea</taxon>
        <taxon>Multicrustacea</taxon>
        <taxon>Hexanauplia</taxon>
        <taxon>Copepoda</taxon>
        <taxon>Siphonostomatoida</taxon>
        <taxon>Caligidae</taxon>
        <taxon>Lepeophtheirus</taxon>
    </lineage>
</organism>